<keyword evidence="2" id="KW-0012">Acyltransferase</keyword>
<dbReference type="PANTHER" id="PTHR43420">
    <property type="entry name" value="ACETYLTRANSFERASE"/>
    <property type="match status" value="1"/>
</dbReference>
<dbReference type="RefSeq" id="WP_097074383.1">
    <property type="nucleotide sequence ID" value="NZ_OBMQ01000011.1"/>
</dbReference>
<feature type="domain" description="N-acetyltransferase" evidence="3">
    <location>
        <begin position="4"/>
        <end position="157"/>
    </location>
</feature>
<dbReference type="InterPro" id="IPR016181">
    <property type="entry name" value="Acyl_CoA_acyltransferase"/>
</dbReference>
<dbReference type="InterPro" id="IPR050680">
    <property type="entry name" value="YpeA/RimI_acetyltransf"/>
</dbReference>
<proteinExistence type="predicted"/>
<dbReference type="CDD" id="cd04301">
    <property type="entry name" value="NAT_SF"/>
    <property type="match status" value="1"/>
</dbReference>
<gene>
    <name evidence="4" type="ORF">SAMN05880501_1117</name>
</gene>
<keyword evidence="5" id="KW-1185">Reference proteome</keyword>
<evidence type="ECO:0000256" key="1">
    <source>
        <dbReference type="ARBA" id="ARBA00022679"/>
    </source>
</evidence>
<dbReference type="Pfam" id="PF00583">
    <property type="entry name" value="Acetyltransf_1"/>
    <property type="match status" value="1"/>
</dbReference>
<evidence type="ECO:0000256" key="2">
    <source>
        <dbReference type="ARBA" id="ARBA00023315"/>
    </source>
</evidence>
<dbReference type="GO" id="GO:0016747">
    <property type="term" value="F:acyltransferase activity, transferring groups other than amino-acyl groups"/>
    <property type="evidence" value="ECO:0007669"/>
    <property type="project" value="InterPro"/>
</dbReference>
<evidence type="ECO:0000259" key="3">
    <source>
        <dbReference type="PROSITE" id="PS51186"/>
    </source>
</evidence>
<accession>A0A285TC14</accession>
<dbReference type="Gene3D" id="3.40.630.30">
    <property type="match status" value="1"/>
</dbReference>
<evidence type="ECO:0000313" key="5">
    <source>
        <dbReference type="Proteomes" id="UP000219636"/>
    </source>
</evidence>
<dbReference type="PROSITE" id="PS51186">
    <property type="entry name" value="GNAT"/>
    <property type="match status" value="1"/>
</dbReference>
<dbReference type="SUPFAM" id="SSF55729">
    <property type="entry name" value="Acyl-CoA N-acyltransferases (Nat)"/>
    <property type="match status" value="1"/>
</dbReference>
<dbReference type="PANTHER" id="PTHR43420:SF47">
    <property type="entry name" value="N-ACETYLTRANSFERASE DOMAIN-CONTAINING PROTEIN"/>
    <property type="match status" value="1"/>
</dbReference>
<protein>
    <submittedName>
        <fullName evidence="4">Diamine N-acetyltransferase</fullName>
    </submittedName>
</protein>
<evidence type="ECO:0000313" key="4">
    <source>
        <dbReference type="EMBL" id="SOC19494.1"/>
    </source>
</evidence>
<dbReference type="OrthoDB" id="9127144at2"/>
<dbReference type="AlphaFoldDB" id="A0A285TC14"/>
<dbReference type="Proteomes" id="UP000219636">
    <property type="component" value="Unassembled WGS sequence"/>
</dbReference>
<dbReference type="EMBL" id="OBMQ01000011">
    <property type="protein sequence ID" value="SOC19494.1"/>
    <property type="molecule type" value="Genomic_DNA"/>
</dbReference>
<keyword evidence="1 4" id="KW-0808">Transferase</keyword>
<name>A0A285TC14_9BACL</name>
<reference evidence="5" key="1">
    <citation type="submission" date="2017-08" db="EMBL/GenBank/DDBJ databases">
        <authorList>
            <person name="Varghese N."/>
            <person name="Submissions S."/>
        </authorList>
    </citation>
    <scope>NUCLEOTIDE SEQUENCE [LARGE SCALE GENOMIC DNA]</scope>
    <source>
        <strain evidence="5">JC22</strain>
    </source>
</reference>
<organism evidence="4 5">
    <name type="scientific">Ureibacillus xyleni</name>
    <dbReference type="NCBI Taxonomy" id="614648"/>
    <lineage>
        <taxon>Bacteria</taxon>
        <taxon>Bacillati</taxon>
        <taxon>Bacillota</taxon>
        <taxon>Bacilli</taxon>
        <taxon>Bacillales</taxon>
        <taxon>Caryophanaceae</taxon>
        <taxon>Ureibacillus</taxon>
    </lineage>
</organism>
<dbReference type="InterPro" id="IPR000182">
    <property type="entry name" value="GNAT_dom"/>
</dbReference>
<sequence>MNKITLQEIDSKNFFQCIMLKSKNYKGYHLFEEHVASNAFSIAQSKVEPDWITKAIYNTENQMVGFAMYGLSPLLNVYFITRLMIDYKFQGNGYGKQAMLEIIEEMKRLYSCEEIYTSFVPTNERAKKLYMGLGFQDTGREVEFGGETEPLYCLKFR</sequence>